<feature type="compositionally biased region" description="Basic residues" evidence="1">
    <location>
        <begin position="21"/>
        <end position="32"/>
    </location>
</feature>
<protein>
    <submittedName>
        <fullName evidence="2">Uncharacterized protein</fullName>
    </submittedName>
</protein>
<dbReference type="Proteomes" id="UP000054196">
    <property type="component" value="Unassembled WGS sequence"/>
</dbReference>
<feature type="region of interest" description="Disordered" evidence="1">
    <location>
        <begin position="1"/>
        <end position="61"/>
    </location>
</feature>
<name>R7S059_PUNST</name>
<reference evidence="3" key="1">
    <citation type="journal article" date="2012" name="Science">
        <title>The Paleozoic origin of enzymatic lignin decomposition reconstructed from 31 fungal genomes.</title>
        <authorList>
            <person name="Floudas D."/>
            <person name="Binder M."/>
            <person name="Riley R."/>
            <person name="Barry K."/>
            <person name="Blanchette R.A."/>
            <person name="Henrissat B."/>
            <person name="Martinez A.T."/>
            <person name="Otillar R."/>
            <person name="Spatafora J.W."/>
            <person name="Yadav J.S."/>
            <person name="Aerts A."/>
            <person name="Benoit I."/>
            <person name="Boyd A."/>
            <person name="Carlson A."/>
            <person name="Copeland A."/>
            <person name="Coutinho P.M."/>
            <person name="de Vries R.P."/>
            <person name="Ferreira P."/>
            <person name="Findley K."/>
            <person name="Foster B."/>
            <person name="Gaskell J."/>
            <person name="Glotzer D."/>
            <person name="Gorecki P."/>
            <person name="Heitman J."/>
            <person name="Hesse C."/>
            <person name="Hori C."/>
            <person name="Igarashi K."/>
            <person name="Jurgens J.A."/>
            <person name="Kallen N."/>
            <person name="Kersten P."/>
            <person name="Kohler A."/>
            <person name="Kuees U."/>
            <person name="Kumar T.K.A."/>
            <person name="Kuo A."/>
            <person name="LaButti K."/>
            <person name="Larrondo L.F."/>
            <person name="Lindquist E."/>
            <person name="Ling A."/>
            <person name="Lombard V."/>
            <person name="Lucas S."/>
            <person name="Lundell T."/>
            <person name="Martin R."/>
            <person name="McLaughlin D.J."/>
            <person name="Morgenstern I."/>
            <person name="Morin E."/>
            <person name="Murat C."/>
            <person name="Nagy L.G."/>
            <person name="Nolan M."/>
            <person name="Ohm R.A."/>
            <person name="Patyshakuliyeva A."/>
            <person name="Rokas A."/>
            <person name="Ruiz-Duenas F.J."/>
            <person name="Sabat G."/>
            <person name="Salamov A."/>
            <person name="Samejima M."/>
            <person name="Schmutz J."/>
            <person name="Slot J.C."/>
            <person name="St John F."/>
            <person name="Stenlid J."/>
            <person name="Sun H."/>
            <person name="Sun S."/>
            <person name="Syed K."/>
            <person name="Tsang A."/>
            <person name="Wiebenga A."/>
            <person name="Young D."/>
            <person name="Pisabarro A."/>
            <person name="Eastwood D.C."/>
            <person name="Martin F."/>
            <person name="Cullen D."/>
            <person name="Grigoriev I.V."/>
            <person name="Hibbett D.S."/>
        </authorList>
    </citation>
    <scope>NUCLEOTIDE SEQUENCE [LARGE SCALE GENOMIC DNA]</scope>
    <source>
        <strain evidence="3">HHB-11173 SS5</strain>
    </source>
</reference>
<evidence type="ECO:0000313" key="3">
    <source>
        <dbReference type="Proteomes" id="UP000054196"/>
    </source>
</evidence>
<evidence type="ECO:0000313" key="2">
    <source>
        <dbReference type="EMBL" id="EIN03735.1"/>
    </source>
</evidence>
<accession>R7S059</accession>
<sequence length="61" mass="6194">MAPRGRDGGSGAPSASGHIPRTGKKARRKGKGPRGPGPTDHAGVQNASHTHGHRHSTVAKV</sequence>
<dbReference type="HOGENOM" id="CLU_2923752_0_0_1"/>
<dbReference type="RefSeq" id="XP_007389020.1">
    <property type="nucleotide sequence ID" value="XM_007388958.1"/>
</dbReference>
<evidence type="ECO:0000256" key="1">
    <source>
        <dbReference type="SAM" id="MobiDB-lite"/>
    </source>
</evidence>
<keyword evidence="3" id="KW-1185">Reference proteome</keyword>
<dbReference type="AlphaFoldDB" id="R7S059"/>
<feature type="compositionally biased region" description="Basic residues" evidence="1">
    <location>
        <begin position="50"/>
        <end position="61"/>
    </location>
</feature>
<dbReference type="EMBL" id="JH687559">
    <property type="protein sequence ID" value="EIN03735.1"/>
    <property type="molecule type" value="Genomic_DNA"/>
</dbReference>
<dbReference type="GeneID" id="18884065"/>
<gene>
    <name evidence="2" type="ORF">PUNSTDRAFT_55998</name>
</gene>
<proteinExistence type="predicted"/>
<dbReference type="KEGG" id="psq:PUNSTDRAFT_55998"/>
<organism evidence="2 3">
    <name type="scientific">Punctularia strigosozonata (strain HHB-11173)</name>
    <name type="common">White-rot fungus</name>
    <dbReference type="NCBI Taxonomy" id="741275"/>
    <lineage>
        <taxon>Eukaryota</taxon>
        <taxon>Fungi</taxon>
        <taxon>Dikarya</taxon>
        <taxon>Basidiomycota</taxon>
        <taxon>Agaricomycotina</taxon>
        <taxon>Agaricomycetes</taxon>
        <taxon>Corticiales</taxon>
        <taxon>Punctulariaceae</taxon>
        <taxon>Punctularia</taxon>
    </lineage>
</organism>